<protein>
    <submittedName>
        <fullName evidence="3">Uncharacterized protein</fullName>
    </submittedName>
</protein>
<feature type="region of interest" description="Disordered" evidence="1">
    <location>
        <begin position="431"/>
        <end position="494"/>
    </location>
</feature>
<feature type="compositionally biased region" description="Basic and acidic residues" evidence="1">
    <location>
        <begin position="474"/>
        <end position="484"/>
    </location>
</feature>
<feature type="compositionally biased region" description="Acidic residues" evidence="1">
    <location>
        <begin position="435"/>
        <end position="461"/>
    </location>
</feature>
<name>A0A914IAV1_GLORO</name>
<dbReference type="SUPFAM" id="SSF81301">
    <property type="entry name" value="Nucleotidyltransferase"/>
    <property type="match status" value="1"/>
</dbReference>
<dbReference type="PANTHER" id="PTHR12271:SF12">
    <property type="entry name" value="POLYMERASE NUCLEOTIDYL TRANSFERASE DOMAIN-CONTAINING PROTEIN"/>
    <property type="match status" value="1"/>
</dbReference>
<dbReference type="Gene3D" id="3.30.460.10">
    <property type="entry name" value="Beta Polymerase, domain 2"/>
    <property type="match status" value="1"/>
</dbReference>
<dbReference type="AlphaFoldDB" id="A0A914IAV1"/>
<evidence type="ECO:0000313" key="3">
    <source>
        <dbReference type="WBParaSite" id="Gr19_v10_g8483.t1"/>
    </source>
</evidence>
<dbReference type="Gene3D" id="1.10.1410.10">
    <property type="match status" value="1"/>
</dbReference>
<keyword evidence="2" id="KW-1185">Reference proteome</keyword>
<accession>A0A914IAV1</accession>
<proteinExistence type="predicted"/>
<organism evidence="2 3">
    <name type="scientific">Globodera rostochiensis</name>
    <name type="common">Golden nematode worm</name>
    <name type="synonym">Heterodera rostochiensis</name>
    <dbReference type="NCBI Taxonomy" id="31243"/>
    <lineage>
        <taxon>Eukaryota</taxon>
        <taxon>Metazoa</taxon>
        <taxon>Ecdysozoa</taxon>
        <taxon>Nematoda</taxon>
        <taxon>Chromadorea</taxon>
        <taxon>Rhabditida</taxon>
        <taxon>Tylenchina</taxon>
        <taxon>Tylenchomorpha</taxon>
        <taxon>Tylenchoidea</taxon>
        <taxon>Heteroderidae</taxon>
        <taxon>Heteroderinae</taxon>
        <taxon>Globodera</taxon>
    </lineage>
</organism>
<dbReference type="Proteomes" id="UP000887572">
    <property type="component" value="Unplaced"/>
</dbReference>
<dbReference type="PANTHER" id="PTHR12271">
    <property type="entry name" value="POLY A POLYMERASE CID PAP -RELATED"/>
    <property type="match status" value="1"/>
</dbReference>
<sequence>MPKSVPRLCSSVFKNVSPLHHSAAFASDSPSPSSSSPAAAALPLNEVKRKYSAEIDQLSASITEFCSGSFERNRELHARVRPVVAELERAVCDAGGRSRLALIGSIPSGMAIDASADIDLAFLYTGGSKEQRERFLNDFWAKTSNGFVRIFMEAIAEALTNFCDAHPSSDYRLSKPPAVIVQTTAPVIICRMDNGLNMDIQFPRADFQAVRNTLMVRYYVQTDRRFLQLFHWLRRMFQQMGLKNSKNGLFSSYHVLMLVLHFLNRKEVPNNVLPALVQFPAHVRDQLFAPNVSDIVRRLEEPPSLERFPFWRNKCSKSVGELAVELVDYYALFDPQKRAISIRFGRLQHRQRKYGPWLNVFDPFHPKSVTRSCLHAEALVLGFQFLRDQMTEGKHLATFPLLNGLAEEFGEHARQRGIRWTKSLNAHVDVHTPLDDFEQSPEEQEEDGEEMDEEVNDDDDDFKQSLEEQGAGKVEGEVNHDKFKQSGGLRRRRR</sequence>
<reference evidence="3" key="1">
    <citation type="submission" date="2022-11" db="UniProtKB">
        <authorList>
            <consortium name="WormBaseParasite"/>
        </authorList>
    </citation>
    <scope>IDENTIFICATION</scope>
</reference>
<dbReference type="GO" id="GO:0031123">
    <property type="term" value="P:RNA 3'-end processing"/>
    <property type="evidence" value="ECO:0007669"/>
    <property type="project" value="TreeGrafter"/>
</dbReference>
<evidence type="ECO:0000256" key="1">
    <source>
        <dbReference type="SAM" id="MobiDB-lite"/>
    </source>
</evidence>
<evidence type="ECO:0000313" key="2">
    <source>
        <dbReference type="Proteomes" id="UP000887572"/>
    </source>
</evidence>
<dbReference type="WBParaSite" id="Gr19_v10_g8483.t1">
    <property type="protein sequence ID" value="Gr19_v10_g8483.t1"/>
    <property type="gene ID" value="Gr19_v10_g8483"/>
</dbReference>
<dbReference type="InterPro" id="IPR043519">
    <property type="entry name" value="NT_sf"/>
</dbReference>
<dbReference type="GO" id="GO:0050265">
    <property type="term" value="F:RNA uridylyltransferase activity"/>
    <property type="evidence" value="ECO:0007669"/>
    <property type="project" value="TreeGrafter"/>
</dbReference>
<dbReference type="SUPFAM" id="SSF81631">
    <property type="entry name" value="PAP/OAS1 substrate-binding domain"/>
    <property type="match status" value="1"/>
</dbReference>